<accession>A0A1H3BIR5</accession>
<feature type="binding site" evidence="4">
    <location>
        <position position="275"/>
    </location>
    <ligand>
        <name>pyridoxal 5'-phosphate</name>
        <dbReference type="ChEBI" id="CHEBI:597326"/>
    </ligand>
</feature>
<comment type="pathway">
    <text evidence="4 6">Amino-acid degradation; L-kynurenine degradation; L-alanine and anthranilate from L-kynurenine: step 1/1.</text>
</comment>
<dbReference type="InterPro" id="IPR015422">
    <property type="entry name" value="PyrdxlP-dep_Trfase_small"/>
</dbReference>
<evidence type="ECO:0000313" key="8">
    <source>
        <dbReference type="Proteomes" id="UP000198647"/>
    </source>
</evidence>
<evidence type="ECO:0000256" key="5">
    <source>
        <dbReference type="NCBIfam" id="TIGR01814"/>
    </source>
</evidence>
<organism evidence="7 8">
    <name type="scientific">Salimicrobium album</name>
    <dbReference type="NCBI Taxonomy" id="50717"/>
    <lineage>
        <taxon>Bacteria</taxon>
        <taxon>Bacillati</taxon>
        <taxon>Bacillota</taxon>
        <taxon>Bacilli</taxon>
        <taxon>Bacillales</taxon>
        <taxon>Bacillaceae</taxon>
        <taxon>Salimicrobium</taxon>
    </lineage>
</organism>
<feature type="modified residue" description="N6-(pyridoxal phosphate)lysine" evidence="4">
    <location>
        <position position="219"/>
    </location>
</feature>
<evidence type="ECO:0000256" key="3">
    <source>
        <dbReference type="ARBA" id="ARBA00022898"/>
    </source>
</evidence>
<comment type="function">
    <text evidence="4 6">Catalyzes the cleavage of L-kynurenine (L-Kyn) and L-3-hydroxykynurenine (L-3OHKyn) into anthranilic acid (AA) and 3-hydroxyanthranilic acid (3-OHAA), respectively.</text>
</comment>
<feature type="binding site" evidence="4">
    <location>
        <position position="218"/>
    </location>
    <ligand>
        <name>pyridoxal 5'-phosphate</name>
        <dbReference type="ChEBI" id="CHEBI:597326"/>
    </ligand>
</feature>
<dbReference type="EMBL" id="FNOS01000001">
    <property type="protein sequence ID" value="SDX41842.1"/>
    <property type="molecule type" value="Genomic_DNA"/>
</dbReference>
<comment type="similarity">
    <text evidence="4 6">Belongs to the kynureninase family.</text>
</comment>
<keyword evidence="8" id="KW-1185">Reference proteome</keyword>
<dbReference type="Gene3D" id="3.40.640.10">
    <property type="entry name" value="Type I PLP-dependent aspartate aminotransferase-like (Major domain)"/>
    <property type="match status" value="1"/>
</dbReference>
<dbReference type="InterPro" id="IPR015421">
    <property type="entry name" value="PyrdxlP-dep_Trfase_major"/>
</dbReference>
<dbReference type="SUPFAM" id="SSF53383">
    <property type="entry name" value="PLP-dependent transferases"/>
    <property type="match status" value="1"/>
</dbReference>
<comment type="caution">
    <text evidence="7">The sequence shown here is derived from an EMBL/GenBank/DDBJ whole genome shotgun (WGS) entry which is preliminary data.</text>
</comment>
<dbReference type="Gene3D" id="3.90.1150.10">
    <property type="entry name" value="Aspartate Aminotransferase, domain 1"/>
    <property type="match status" value="1"/>
</dbReference>
<dbReference type="PANTHER" id="PTHR14084:SF0">
    <property type="entry name" value="KYNURENINASE"/>
    <property type="match status" value="1"/>
</dbReference>
<dbReference type="InterPro" id="IPR015424">
    <property type="entry name" value="PyrdxlP-dep_Trfase"/>
</dbReference>
<evidence type="ECO:0000313" key="7">
    <source>
        <dbReference type="EMBL" id="SDX41842.1"/>
    </source>
</evidence>
<comment type="catalytic activity">
    <reaction evidence="6">
        <text>3-hydroxy-L-kynurenine + H2O = 3-hydroxyanthranilate + L-alanine + H(+)</text>
        <dbReference type="Rhea" id="RHEA:25143"/>
        <dbReference type="ChEBI" id="CHEBI:15377"/>
        <dbReference type="ChEBI" id="CHEBI:15378"/>
        <dbReference type="ChEBI" id="CHEBI:36559"/>
        <dbReference type="ChEBI" id="CHEBI:57972"/>
        <dbReference type="ChEBI" id="CHEBI:58125"/>
        <dbReference type="EC" id="3.7.1.3"/>
    </reaction>
</comment>
<dbReference type="Proteomes" id="UP000198647">
    <property type="component" value="Unassembled WGS sequence"/>
</dbReference>
<comment type="cofactor">
    <cofactor evidence="4 6">
        <name>pyridoxal 5'-phosphate</name>
        <dbReference type="ChEBI" id="CHEBI:597326"/>
    </cofactor>
</comment>
<evidence type="ECO:0000256" key="6">
    <source>
        <dbReference type="PIRNR" id="PIRNR038800"/>
    </source>
</evidence>
<feature type="binding site" evidence="4">
    <location>
        <position position="85"/>
    </location>
    <ligand>
        <name>pyridoxal 5'-phosphate</name>
        <dbReference type="ChEBI" id="CHEBI:597326"/>
    </ligand>
</feature>
<dbReference type="EC" id="3.7.1.3" evidence="4 5"/>
<name>A0A1H3BIR5_9BACI</name>
<evidence type="ECO:0000256" key="2">
    <source>
        <dbReference type="ARBA" id="ARBA00022801"/>
    </source>
</evidence>
<comment type="catalytic activity">
    <reaction evidence="4 6">
        <text>L-kynurenine + H2O = anthranilate + L-alanine + H(+)</text>
        <dbReference type="Rhea" id="RHEA:16813"/>
        <dbReference type="ChEBI" id="CHEBI:15377"/>
        <dbReference type="ChEBI" id="CHEBI:15378"/>
        <dbReference type="ChEBI" id="CHEBI:16567"/>
        <dbReference type="ChEBI" id="CHEBI:57959"/>
        <dbReference type="ChEBI" id="CHEBI:57972"/>
        <dbReference type="EC" id="3.7.1.3"/>
    </reaction>
</comment>
<dbReference type="HAMAP" id="MF_01970">
    <property type="entry name" value="Kynureninase"/>
    <property type="match status" value="1"/>
</dbReference>
<proteinExistence type="inferred from homology"/>
<feature type="binding site" evidence="4">
    <location>
        <position position="196"/>
    </location>
    <ligand>
        <name>pyridoxal 5'-phosphate</name>
        <dbReference type="ChEBI" id="CHEBI:597326"/>
    </ligand>
</feature>
<dbReference type="Pfam" id="PF22580">
    <property type="entry name" value="KYNU_C"/>
    <property type="match status" value="1"/>
</dbReference>
<keyword evidence="3 4" id="KW-0663">Pyridoxal phosphate</keyword>
<protein>
    <recommendedName>
        <fullName evidence="4 5">Kynureninase</fullName>
        <ecNumber evidence="4 5">3.7.1.3</ecNumber>
    </recommendedName>
    <alternativeName>
        <fullName evidence="4">L-kynurenine hydrolase</fullName>
    </alternativeName>
</protein>
<feature type="binding site" evidence="4">
    <location>
        <position position="86"/>
    </location>
    <ligand>
        <name>pyridoxal 5'-phosphate</name>
        <dbReference type="ChEBI" id="CHEBI:597326"/>
    </ligand>
</feature>
<comment type="caution">
    <text evidence="4">Lacks conserved residue(s) required for the propagation of feature annotation.</text>
</comment>
<reference evidence="7 8" key="1">
    <citation type="submission" date="2016-10" db="EMBL/GenBank/DDBJ databases">
        <authorList>
            <person name="Varghese N."/>
            <person name="Submissions S."/>
        </authorList>
    </citation>
    <scope>NUCLEOTIDE SEQUENCE [LARGE SCALE GENOMIC DNA]</scope>
    <source>
        <strain evidence="7 8">DSM 20748</strain>
    </source>
</reference>
<sequence>MEEITFRDEFYFPEGKIYMDGNSLGLMSVRAEKAVKEIMDSWKKYGIDGWTEGENPWFTLSERLGNRMAPLVGAFPEEVTVTGSTTSNLHQLTATFYRPERGRTKILADALAFPTDIYALQSQLLLKGYDESHLVLAESTDGHTIDEDTIIQAMTGDISLVILPSVLYRSGQVLDMEKLTAAAHERGITIGFDLSHSIGALPHRLSEWGVDFAFWCNYKYVNAGPGSVGGLYINREHFSETPGLTGWFGSDKNSQFDMEHTYVKAADSGAYQLGTPHVLSAAPLLGSLEMFEEAGMEALRGRSLKLTGYLMEQIDSRLSSWDFVIANPREESRRGGHVYLEHPEAARITKALKAEGVIPDFRNPNGIRLAPTALYNTFEDCFQTVTKLKEIMEKEKYKAFKNERDIIA</sequence>
<dbReference type="RefSeq" id="WP_093105271.1">
    <property type="nucleotide sequence ID" value="NZ_FNOS01000001.1"/>
</dbReference>
<feature type="binding site" evidence="4">
    <location>
        <begin position="113"/>
        <end position="116"/>
    </location>
    <ligand>
        <name>pyridoxal 5'-phosphate</name>
        <dbReference type="ChEBI" id="CHEBI:597326"/>
    </ligand>
</feature>
<evidence type="ECO:0000256" key="4">
    <source>
        <dbReference type="HAMAP-Rule" id="MF_01970"/>
    </source>
</evidence>
<keyword evidence="2 4" id="KW-0378">Hydrolase</keyword>
<gene>
    <name evidence="4" type="primary">kynU</name>
    <name evidence="7" type="ORF">SAMN04488081_0456</name>
</gene>
<feature type="binding site" evidence="4">
    <location>
        <position position="247"/>
    </location>
    <ligand>
        <name>pyridoxal 5'-phosphate</name>
        <dbReference type="ChEBI" id="CHEBI:597326"/>
    </ligand>
</feature>
<dbReference type="PIRSF" id="PIRSF038800">
    <property type="entry name" value="KYNU"/>
    <property type="match status" value="1"/>
</dbReference>
<comment type="pathway">
    <text evidence="4 6">Cofactor biosynthesis; NAD(+) biosynthesis; quinolinate from L-kynurenine: step 2/3.</text>
</comment>
<comment type="subunit">
    <text evidence="4 6">Homodimer.</text>
</comment>
<dbReference type="InterPro" id="IPR010111">
    <property type="entry name" value="Kynureninase"/>
</dbReference>
<dbReference type="PANTHER" id="PTHR14084">
    <property type="entry name" value="KYNURENINASE"/>
    <property type="match status" value="1"/>
</dbReference>
<feature type="binding site" evidence="4">
    <location>
        <position position="193"/>
    </location>
    <ligand>
        <name>pyridoxal 5'-phosphate</name>
        <dbReference type="ChEBI" id="CHEBI:597326"/>
    </ligand>
</feature>
<evidence type="ECO:0000256" key="1">
    <source>
        <dbReference type="ARBA" id="ARBA00022642"/>
    </source>
</evidence>
<dbReference type="NCBIfam" id="TIGR01814">
    <property type="entry name" value="kynureninase"/>
    <property type="match status" value="1"/>
</dbReference>
<keyword evidence="1 4" id="KW-0662">Pyridine nucleotide biosynthesis</keyword>